<dbReference type="InterPro" id="IPR025544">
    <property type="entry name" value="YhzD"/>
</dbReference>
<accession>A0ABS6JSQ1</accession>
<reference evidence="1 2" key="1">
    <citation type="submission" date="2021-06" db="EMBL/GenBank/DDBJ databases">
        <title>Bacillus sp. RD4P76, an endophyte from a halophyte.</title>
        <authorList>
            <person name="Sun J.-Q."/>
        </authorList>
    </citation>
    <scope>NUCLEOTIDE SEQUENCE [LARGE SCALE GENOMIC DNA]</scope>
    <source>
        <strain evidence="1 2">JCM 17098</strain>
    </source>
</reference>
<keyword evidence="2" id="KW-1185">Reference proteome</keyword>
<dbReference type="EMBL" id="JAHQCR010000021">
    <property type="protein sequence ID" value="MBU9720734.1"/>
    <property type="molecule type" value="Genomic_DNA"/>
</dbReference>
<sequence length="61" mass="6965">MAKYFITAYDKTGKHLLDETFEASNDKQAKELGIQRLEEENSLENPSRVVRSSGGLVHFHQ</sequence>
<evidence type="ECO:0008006" key="3">
    <source>
        <dbReference type="Google" id="ProtNLM"/>
    </source>
</evidence>
<comment type="caution">
    <text evidence="1">The sequence shown here is derived from an EMBL/GenBank/DDBJ whole genome shotgun (WGS) entry which is preliminary data.</text>
</comment>
<dbReference type="RefSeq" id="WP_088074654.1">
    <property type="nucleotide sequence ID" value="NZ_JAHQCR010000021.1"/>
</dbReference>
<dbReference type="Proteomes" id="UP000790580">
    <property type="component" value="Unassembled WGS sequence"/>
</dbReference>
<evidence type="ECO:0000313" key="1">
    <source>
        <dbReference type="EMBL" id="MBU9720734.1"/>
    </source>
</evidence>
<dbReference type="Pfam" id="PF14120">
    <property type="entry name" value="YhzD"/>
    <property type="match status" value="1"/>
</dbReference>
<name>A0ABS6JSQ1_9BACI</name>
<evidence type="ECO:0000313" key="2">
    <source>
        <dbReference type="Proteomes" id="UP000790580"/>
    </source>
</evidence>
<organism evidence="1 2">
    <name type="scientific">Evansella alkalicola</name>
    <dbReference type="NCBI Taxonomy" id="745819"/>
    <lineage>
        <taxon>Bacteria</taxon>
        <taxon>Bacillati</taxon>
        <taxon>Bacillota</taxon>
        <taxon>Bacilli</taxon>
        <taxon>Bacillales</taxon>
        <taxon>Bacillaceae</taxon>
        <taxon>Evansella</taxon>
    </lineage>
</organism>
<protein>
    <recommendedName>
        <fullName evidence="3">YhzD-like protein</fullName>
    </recommendedName>
</protein>
<gene>
    <name evidence="1" type="ORF">KS407_04650</name>
</gene>
<proteinExistence type="predicted"/>